<feature type="transmembrane region" description="Helical" evidence="1">
    <location>
        <begin position="399"/>
        <end position="420"/>
    </location>
</feature>
<feature type="transmembrane region" description="Helical" evidence="1">
    <location>
        <begin position="531"/>
        <end position="548"/>
    </location>
</feature>
<feature type="transmembrane region" description="Helical" evidence="1">
    <location>
        <begin position="344"/>
        <end position="364"/>
    </location>
</feature>
<name>A0A5C3KTN0_COPMA</name>
<gene>
    <name evidence="2" type="ORF">FA15DRAFT_221155</name>
</gene>
<evidence type="ECO:0000313" key="2">
    <source>
        <dbReference type="EMBL" id="TFK19188.1"/>
    </source>
</evidence>
<feature type="transmembrane region" description="Helical" evidence="1">
    <location>
        <begin position="68"/>
        <end position="88"/>
    </location>
</feature>
<feature type="transmembrane region" description="Helical" evidence="1">
    <location>
        <begin position="168"/>
        <end position="189"/>
    </location>
</feature>
<proteinExistence type="predicted"/>
<sequence length="613" mass="68267">MNFDDSKPIIFDDWVFPNLTQTWDGINQTELKSYKKAFCANPPDNPATEGFKVDCPFGPCPNPDVTGIGSQVSIYVTTIVYALAVLYMPHMGRPMTYAHLSVIYSLMIAALVCVLKTDLTNSDGVFVLVCVASPSSIYLWFLSVASIWKPELFPVEKENKKKSKEVHALRVASLASLGFFIALVCVMFVPSEKIKFAQEDCTKEFGTSVWFNIVWVLPIAVQSLGNVFFFFLAMFLCWLWTRRSSYEIPPPSKLTKSDDIEEKIYTRTHRVDLITWTERILSDQLPDFMSPTLARCIATVLQMLVLPSLNTIAPTLENMVAFVILAFGCFKEGARPGASPAKVYTLRVLFLLLVVATGVAHWFISVTPSIPDIVLFVFTCTVAAWCGRNFTYRNMKVVLPILFIVLYASSVVVNVFMFFMGSPDAFATNSSEPEPLPEDASPDDKEEAEFVQELAYFMVSMATTSIWFILWSATSFWSSNVRLSLSEFIDGIFARGHLLKFFAGIALPHILWIQAADGSNPEYAEEADMNFGQIFSLIVSAVTVLTLLDEAITVKRPIWAAVFLSRKVPETNSIEDMMSGQGGRYGFGAEASIAPRSRPAAVPEKSSALEYNV</sequence>
<dbReference type="Proteomes" id="UP000307440">
    <property type="component" value="Unassembled WGS sequence"/>
</dbReference>
<evidence type="ECO:0000313" key="3">
    <source>
        <dbReference type="Proteomes" id="UP000307440"/>
    </source>
</evidence>
<keyword evidence="3" id="KW-1185">Reference proteome</keyword>
<dbReference type="EMBL" id="ML210355">
    <property type="protein sequence ID" value="TFK19188.1"/>
    <property type="molecule type" value="Genomic_DNA"/>
</dbReference>
<feature type="transmembrane region" description="Helical" evidence="1">
    <location>
        <begin position="498"/>
        <end position="516"/>
    </location>
</feature>
<evidence type="ECO:0000256" key="1">
    <source>
        <dbReference type="SAM" id="Phobius"/>
    </source>
</evidence>
<feature type="transmembrane region" description="Helical" evidence="1">
    <location>
        <begin position="370"/>
        <end position="387"/>
    </location>
</feature>
<accession>A0A5C3KTN0</accession>
<feature type="transmembrane region" description="Helical" evidence="1">
    <location>
        <begin position="454"/>
        <end position="477"/>
    </location>
</feature>
<keyword evidence="1" id="KW-0472">Membrane</keyword>
<feature type="transmembrane region" description="Helical" evidence="1">
    <location>
        <begin position="125"/>
        <end position="148"/>
    </location>
</feature>
<dbReference type="AlphaFoldDB" id="A0A5C3KTN0"/>
<protein>
    <submittedName>
        <fullName evidence="2">Uncharacterized protein</fullName>
    </submittedName>
</protein>
<keyword evidence="1" id="KW-1133">Transmembrane helix</keyword>
<organism evidence="2 3">
    <name type="scientific">Coprinopsis marcescibilis</name>
    <name type="common">Agaric fungus</name>
    <name type="synonym">Psathyrella marcescibilis</name>
    <dbReference type="NCBI Taxonomy" id="230819"/>
    <lineage>
        <taxon>Eukaryota</taxon>
        <taxon>Fungi</taxon>
        <taxon>Dikarya</taxon>
        <taxon>Basidiomycota</taxon>
        <taxon>Agaricomycotina</taxon>
        <taxon>Agaricomycetes</taxon>
        <taxon>Agaricomycetidae</taxon>
        <taxon>Agaricales</taxon>
        <taxon>Agaricineae</taxon>
        <taxon>Psathyrellaceae</taxon>
        <taxon>Coprinopsis</taxon>
    </lineage>
</organism>
<keyword evidence="1" id="KW-0812">Transmembrane</keyword>
<feature type="transmembrane region" description="Helical" evidence="1">
    <location>
        <begin position="100"/>
        <end position="119"/>
    </location>
</feature>
<feature type="transmembrane region" description="Helical" evidence="1">
    <location>
        <begin position="209"/>
        <end position="240"/>
    </location>
</feature>
<dbReference type="OrthoDB" id="3234297at2759"/>
<reference evidence="2 3" key="1">
    <citation type="journal article" date="2019" name="Nat. Ecol. Evol.">
        <title>Megaphylogeny resolves global patterns of mushroom evolution.</title>
        <authorList>
            <person name="Varga T."/>
            <person name="Krizsan K."/>
            <person name="Foldi C."/>
            <person name="Dima B."/>
            <person name="Sanchez-Garcia M."/>
            <person name="Sanchez-Ramirez S."/>
            <person name="Szollosi G.J."/>
            <person name="Szarkandi J.G."/>
            <person name="Papp V."/>
            <person name="Albert L."/>
            <person name="Andreopoulos W."/>
            <person name="Angelini C."/>
            <person name="Antonin V."/>
            <person name="Barry K.W."/>
            <person name="Bougher N.L."/>
            <person name="Buchanan P."/>
            <person name="Buyck B."/>
            <person name="Bense V."/>
            <person name="Catcheside P."/>
            <person name="Chovatia M."/>
            <person name="Cooper J."/>
            <person name="Damon W."/>
            <person name="Desjardin D."/>
            <person name="Finy P."/>
            <person name="Geml J."/>
            <person name="Haridas S."/>
            <person name="Hughes K."/>
            <person name="Justo A."/>
            <person name="Karasinski D."/>
            <person name="Kautmanova I."/>
            <person name="Kiss B."/>
            <person name="Kocsube S."/>
            <person name="Kotiranta H."/>
            <person name="LaButti K.M."/>
            <person name="Lechner B.E."/>
            <person name="Liimatainen K."/>
            <person name="Lipzen A."/>
            <person name="Lukacs Z."/>
            <person name="Mihaltcheva S."/>
            <person name="Morgado L.N."/>
            <person name="Niskanen T."/>
            <person name="Noordeloos M.E."/>
            <person name="Ohm R.A."/>
            <person name="Ortiz-Santana B."/>
            <person name="Ovrebo C."/>
            <person name="Racz N."/>
            <person name="Riley R."/>
            <person name="Savchenko A."/>
            <person name="Shiryaev A."/>
            <person name="Soop K."/>
            <person name="Spirin V."/>
            <person name="Szebenyi C."/>
            <person name="Tomsovsky M."/>
            <person name="Tulloss R.E."/>
            <person name="Uehling J."/>
            <person name="Grigoriev I.V."/>
            <person name="Vagvolgyi C."/>
            <person name="Papp T."/>
            <person name="Martin F.M."/>
            <person name="Miettinen O."/>
            <person name="Hibbett D.S."/>
            <person name="Nagy L.G."/>
        </authorList>
    </citation>
    <scope>NUCLEOTIDE SEQUENCE [LARGE SCALE GENOMIC DNA]</scope>
    <source>
        <strain evidence="2 3">CBS 121175</strain>
    </source>
</reference>